<dbReference type="AlphaFoldDB" id="A0A5N8XG88"/>
<comment type="caution">
    <text evidence="5">The sequence shown here is derived from an EMBL/GenBank/DDBJ whole genome shotgun (WGS) entry which is preliminary data.</text>
</comment>
<keyword evidence="2 5" id="KW-0808">Transferase</keyword>
<dbReference type="OrthoDB" id="190168at2"/>
<organism evidence="5 6">
    <name type="scientific">Streptomyces spongiae</name>
    <dbReference type="NCBI Taxonomy" id="565072"/>
    <lineage>
        <taxon>Bacteria</taxon>
        <taxon>Bacillati</taxon>
        <taxon>Actinomycetota</taxon>
        <taxon>Actinomycetes</taxon>
        <taxon>Kitasatosporales</taxon>
        <taxon>Streptomycetaceae</taxon>
        <taxon>Streptomyces</taxon>
    </lineage>
</organism>
<evidence type="ECO:0000256" key="1">
    <source>
        <dbReference type="ARBA" id="ARBA00010990"/>
    </source>
</evidence>
<evidence type="ECO:0000313" key="6">
    <source>
        <dbReference type="Proteomes" id="UP000400924"/>
    </source>
</evidence>
<feature type="domain" description="4'-phosphopantetheinyl transferase" evidence="3">
    <location>
        <begin position="118"/>
        <end position="229"/>
    </location>
</feature>
<proteinExistence type="inferred from homology"/>
<dbReference type="InterPro" id="IPR055066">
    <property type="entry name" value="AASDHPPT_N"/>
</dbReference>
<evidence type="ECO:0000259" key="4">
    <source>
        <dbReference type="Pfam" id="PF22624"/>
    </source>
</evidence>
<dbReference type="SUPFAM" id="SSF56214">
    <property type="entry name" value="4'-phosphopantetheinyl transferase"/>
    <property type="match status" value="2"/>
</dbReference>
<sequence length="249" mass="26587">MRRTGTDGSDMGGPAVDVWTVPLDGPSATVATLSRILSGRETERGGRCRFETDRRRFIIAHGALRLILAGYLDVPPEELLLQRGRHGKPHLAGSSDLRFNLSHSGELALVAVTRDAEVGVDVDRLRPGLPVEPFAERFFPESDARFVAAATGPTERAERFLRLWTRKEAVVKAAGARLTQGLGLTVFTDTDTDTDTGTGTGVVRDPSGQIRGAWSVRDLPVPDGYVAALAVAGSAAPRISARHAQLGSA</sequence>
<dbReference type="EMBL" id="VJZC01000069">
    <property type="protein sequence ID" value="MPY58076.1"/>
    <property type="molecule type" value="Genomic_DNA"/>
</dbReference>
<keyword evidence="6" id="KW-1185">Reference proteome</keyword>
<dbReference type="PANTHER" id="PTHR12215">
    <property type="entry name" value="PHOSPHOPANTETHEINE TRANSFERASE"/>
    <property type="match status" value="1"/>
</dbReference>
<dbReference type="PANTHER" id="PTHR12215:SF10">
    <property type="entry name" value="L-AMINOADIPATE-SEMIALDEHYDE DEHYDROGENASE-PHOSPHOPANTETHEINYL TRANSFERASE"/>
    <property type="match status" value="1"/>
</dbReference>
<evidence type="ECO:0000256" key="2">
    <source>
        <dbReference type="ARBA" id="ARBA00022679"/>
    </source>
</evidence>
<evidence type="ECO:0000259" key="3">
    <source>
        <dbReference type="Pfam" id="PF01648"/>
    </source>
</evidence>
<name>A0A5N8XG88_9ACTN</name>
<accession>A0A5N8XG88</accession>
<dbReference type="GO" id="GO:0000287">
    <property type="term" value="F:magnesium ion binding"/>
    <property type="evidence" value="ECO:0007669"/>
    <property type="project" value="InterPro"/>
</dbReference>
<dbReference type="Proteomes" id="UP000400924">
    <property type="component" value="Unassembled WGS sequence"/>
</dbReference>
<dbReference type="GO" id="GO:0005829">
    <property type="term" value="C:cytosol"/>
    <property type="evidence" value="ECO:0007669"/>
    <property type="project" value="TreeGrafter"/>
</dbReference>
<dbReference type="GO" id="GO:0019878">
    <property type="term" value="P:lysine biosynthetic process via aminoadipic acid"/>
    <property type="evidence" value="ECO:0007669"/>
    <property type="project" value="TreeGrafter"/>
</dbReference>
<dbReference type="Pfam" id="PF22624">
    <property type="entry name" value="AASDHPPT_N"/>
    <property type="match status" value="1"/>
</dbReference>
<dbReference type="InterPro" id="IPR008278">
    <property type="entry name" value="4-PPantetheinyl_Trfase_dom"/>
</dbReference>
<evidence type="ECO:0000313" key="5">
    <source>
        <dbReference type="EMBL" id="MPY58076.1"/>
    </source>
</evidence>
<protein>
    <submittedName>
        <fullName evidence="5">4'-phosphopantetheinyl transferase superfamily protein</fullName>
    </submittedName>
</protein>
<dbReference type="Gene3D" id="3.90.470.20">
    <property type="entry name" value="4'-phosphopantetheinyl transferase domain"/>
    <property type="match status" value="2"/>
</dbReference>
<reference evidence="5 6" key="1">
    <citation type="submission" date="2019-07" db="EMBL/GenBank/DDBJ databases">
        <title>New species of Amycolatopsis and Streptomyces.</title>
        <authorList>
            <person name="Duangmal K."/>
            <person name="Teo W.F.A."/>
            <person name="Lipun K."/>
        </authorList>
    </citation>
    <scope>NUCLEOTIDE SEQUENCE [LARGE SCALE GENOMIC DNA]</scope>
    <source>
        <strain evidence="5 6">NBRC 106415</strain>
    </source>
</reference>
<dbReference type="GO" id="GO:0008897">
    <property type="term" value="F:holo-[acyl-carrier-protein] synthase activity"/>
    <property type="evidence" value="ECO:0007669"/>
    <property type="project" value="InterPro"/>
</dbReference>
<dbReference type="Pfam" id="PF01648">
    <property type="entry name" value="ACPS"/>
    <property type="match status" value="1"/>
</dbReference>
<dbReference type="InterPro" id="IPR037143">
    <property type="entry name" value="4-PPantetheinyl_Trfase_dom_sf"/>
</dbReference>
<gene>
    <name evidence="5" type="ORF">FNH08_13115</name>
</gene>
<dbReference type="InterPro" id="IPR050559">
    <property type="entry name" value="P-Pant_transferase_sf"/>
</dbReference>
<feature type="domain" description="4'-phosphopantetheinyl transferase N-terminal" evidence="4">
    <location>
        <begin position="32"/>
        <end position="112"/>
    </location>
</feature>
<comment type="similarity">
    <text evidence="1">Belongs to the P-Pant transferase superfamily. Gsp/Sfp/HetI/AcpT family.</text>
</comment>